<protein>
    <submittedName>
        <fullName evidence="1">Uncharacterized protein</fullName>
    </submittedName>
</protein>
<gene>
    <name evidence="1" type="ORF">GPL21_12195</name>
</gene>
<name>A0A0R3CI46_9BRAD</name>
<dbReference type="AlphaFoldDB" id="A0A0R3CI46"/>
<comment type="caution">
    <text evidence="1">The sequence shown here is derived from an EMBL/GenBank/DDBJ whole genome shotgun (WGS) entry which is preliminary data.</text>
</comment>
<evidence type="ECO:0000313" key="2">
    <source>
        <dbReference type="Proteomes" id="UP000436468"/>
    </source>
</evidence>
<organism evidence="1 2">
    <name type="scientific">Bradyrhizobium pachyrhizi</name>
    <dbReference type="NCBI Taxonomy" id="280333"/>
    <lineage>
        <taxon>Bacteria</taxon>
        <taxon>Pseudomonadati</taxon>
        <taxon>Pseudomonadota</taxon>
        <taxon>Alphaproteobacteria</taxon>
        <taxon>Hyphomicrobiales</taxon>
        <taxon>Nitrobacteraceae</taxon>
        <taxon>Bradyrhizobium</taxon>
    </lineage>
</organism>
<sequence length="71" mass="8070">MGMVMVRCPQTGHAISTGIKTDRESFRRSTVFFSRTPCPFCRADHAWFARDAWVDEPSIRVRRRRGGGSPA</sequence>
<evidence type="ECO:0000313" key="1">
    <source>
        <dbReference type="EMBL" id="MVT65867.1"/>
    </source>
</evidence>
<dbReference type="EMBL" id="WQNF01000006">
    <property type="protein sequence ID" value="MVT65867.1"/>
    <property type="molecule type" value="Genomic_DNA"/>
</dbReference>
<proteinExistence type="predicted"/>
<accession>A0A0R3CI46</accession>
<keyword evidence="2" id="KW-1185">Reference proteome</keyword>
<reference evidence="1 2" key="1">
    <citation type="submission" date="2019-12" db="EMBL/GenBank/DDBJ databases">
        <title>Draft genome sequences Bradyrhizobium cajani AMBPC1010, Bradyrhizobium pachyrhizi AMBPC1040 and Bradyrhizobium yuanmingense ALSPC3051, three plant growth promoting strains isolated from nodules of Cajanus cajan L. in Dominican Republic.</title>
        <authorList>
            <person name="Flores-Felix J.D."/>
            <person name="Araujo J."/>
            <person name="Diaz-Alcantara C."/>
            <person name="Gonzalez-Andres F."/>
            <person name="Velazquez E."/>
        </authorList>
    </citation>
    <scope>NUCLEOTIDE SEQUENCE [LARGE SCALE GENOMIC DNA]</scope>
    <source>
        <strain evidence="1 2">1040</strain>
    </source>
</reference>
<dbReference type="RefSeq" id="WP_028352345.1">
    <property type="nucleotide sequence ID" value="NZ_CP121667.1"/>
</dbReference>
<dbReference type="Proteomes" id="UP000436468">
    <property type="component" value="Unassembled WGS sequence"/>
</dbReference>